<dbReference type="KEGG" id="tna:CTN_0770"/>
<dbReference type="AlphaFoldDB" id="B9K7L3"/>
<accession>B9K7L3</accession>
<gene>
    <name evidence="1" type="ordered locus">CTN_0770</name>
</gene>
<protein>
    <recommendedName>
        <fullName evidence="3">Alginate export domain-containing protein</fullName>
    </recommendedName>
</protein>
<name>B9K7L3_THENN</name>
<proteinExistence type="predicted"/>
<organism evidence="1 2">
    <name type="scientific">Thermotoga neapolitana (strain ATCC 49049 / DSM 4359 / NBRC 107923 / NS-E)</name>
    <dbReference type="NCBI Taxonomy" id="309803"/>
    <lineage>
        <taxon>Bacteria</taxon>
        <taxon>Thermotogati</taxon>
        <taxon>Thermotogota</taxon>
        <taxon>Thermotogae</taxon>
        <taxon>Thermotogales</taxon>
        <taxon>Thermotogaceae</taxon>
        <taxon>Thermotoga</taxon>
    </lineage>
</organism>
<reference evidence="1 2" key="1">
    <citation type="journal article" date="2009" name="Biosci. Biotechnol. Biochem.">
        <title>WeGAS: a web-based microbial genome annotation system.</title>
        <authorList>
            <person name="Lee D."/>
            <person name="Seo H."/>
            <person name="Park C."/>
            <person name="Park K."/>
        </authorList>
    </citation>
    <scope>NUCLEOTIDE SEQUENCE [LARGE SCALE GENOMIC DNA]</scope>
    <source>
        <strain evidence="2">ATCC 49049 / DSM 4359 / NBRC 107923 / NS-E</strain>
    </source>
</reference>
<dbReference type="Proteomes" id="UP000000445">
    <property type="component" value="Chromosome"/>
</dbReference>
<keyword evidence="2" id="KW-1185">Reference proteome</keyword>
<dbReference type="eggNOG" id="ENOG5033GHJ">
    <property type="taxonomic scope" value="Bacteria"/>
</dbReference>
<sequence length="388" mass="44773">MWSEVRKMKKFWILIFSVLILSYAFSFSPSGSMKVGYSYDLENQTGSNYTELYLSGNNLSGEFTTKDLKLDSGYINLDTDLIDFKAYYNRLFGSTGDWMGIYTFDDDGEQRNGVEVTSFGFRGVIAGDVQYLQYRGNLSDISFSMMAGKHSSVNDIYFDFNWEPNLRYFGEVGVSYEEKVGAENFFYMMGISSVDWKHGVKITGVGSETRLDYCDFVNDNSLKGEILANLWTTLGDFKLWMDYRFKSKTPKYGFEYSINDFWFKAWKEGTKFDSDILNWDDFGMEVGKNFTFIGFNGKVSYKFGKPAHDSTTALGEVFYAELSRSFGNINFFAKWQYLNTLYTKDYTAYYELKVSQGSSEFKIALGDGDFSSKTTFQKKVTLEFSTWW</sequence>
<evidence type="ECO:0008006" key="3">
    <source>
        <dbReference type="Google" id="ProtNLM"/>
    </source>
</evidence>
<dbReference type="STRING" id="309803.CTN_0770"/>
<evidence type="ECO:0000313" key="2">
    <source>
        <dbReference type="Proteomes" id="UP000000445"/>
    </source>
</evidence>
<evidence type="ECO:0000313" key="1">
    <source>
        <dbReference type="EMBL" id="ACM22946.1"/>
    </source>
</evidence>
<dbReference type="HOGENOM" id="CLU_711236_0_0_0"/>
<dbReference type="EMBL" id="CP000916">
    <property type="protein sequence ID" value="ACM22946.1"/>
    <property type="molecule type" value="Genomic_DNA"/>
</dbReference>